<gene>
    <name evidence="2" type="ORF">EXIGLDRAFT_559602</name>
</gene>
<dbReference type="PROSITE" id="PS50878">
    <property type="entry name" value="RT_POL"/>
    <property type="match status" value="1"/>
</dbReference>
<dbReference type="InterPro" id="IPR000477">
    <property type="entry name" value="RT_dom"/>
</dbReference>
<name>A0A165B821_EXIGL</name>
<accession>A0A165B821</accession>
<dbReference type="EMBL" id="KV426529">
    <property type="protein sequence ID" value="KZV80030.1"/>
    <property type="molecule type" value="Genomic_DNA"/>
</dbReference>
<reference evidence="2 3" key="1">
    <citation type="journal article" date="2016" name="Mol. Biol. Evol.">
        <title>Comparative Genomics of Early-Diverging Mushroom-Forming Fungi Provides Insights into the Origins of Lignocellulose Decay Capabilities.</title>
        <authorList>
            <person name="Nagy L.G."/>
            <person name="Riley R."/>
            <person name="Tritt A."/>
            <person name="Adam C."/>
            <person name="Daum C."/>
            <person name="Floudas D."/>
            <person name="Sun H."/>
            <person name="Yadav J.S."/>
            <person name="Pangilinan J."/>
            <person name="Larsson K.H."/>
            <person name="Matsuura K."/>
            <person name="Barry K."/>
            <person name="Labutti K."/>
            <person name="Kuo R."/>
            <person name="Ohm R.A."/>
            <person name="Bhattacharya S.S."/>
            <person name="Shirouzu T."/>
            <person name="Yoshinaga Y."/>
            <person name="Martin F.M."/>
            <person name="Grigoriev I.V."/>
            <person name="Hibbett D.S."/>
        </authorList>
    </citation>
    <scope>NUCLEOTIDE SEQUENCE [LARGE SCALE GENOMIC DNA]</scope>
    <source>
        <strain evidence="2 3">HHB12029</strain>
    </source>
</reference>
<organism evidence="2 3">
    <name type="scientific">Exidia glandulosa HHB12029</name>
    <dbReference type="NCBI Taxonomy" id="1314781"/>
    <lineage>
        <taxon>Eukaryota</taxon>
        <taxon>Fungi</taxon>
        <taxon>Dikarya</taxon>
        <taxon>Basidiomycota</taxon>
        <taxon>Agaricomycotina</taxon>
        <taxon>Agaricomycetes</taxon>
        <taxon>Auriculariales</taxon>
        <taxon>Exidiaceae</taxon>
        <taxon>Exidia</taxon>
    </lineage>
</organism>
<dbReference type="OrthoDB" id="413835at2759"/>
<evidence type="ECO:0000313" key="2">
    <source>
        <dbReference type="EMBL" id="KZV80030.1"/>
    </source>
</evidence>
<evidence type="ECO:0000313" key="3">
    <source>
        <dbReference type="Proteomes" id="UP000077266"/>
    </source>
</evidence>
<dbReference type="Proteomes" id="UP000077266">
    <property type="component" value="Unassembled WGS sequence"/>
</dbReference>
<evidence type="ECO:0000259" key="1">
    <source>
        <dbReference type="PROSITE" id="PS50878"/>
    </source>
</evidence>
<dbReference type="PANTHER" id="PTHR47027">
    <property type="entry name" value="REVERSE TRANSCRIPTASE DOMAIN-CONTAINING PROTEIN"/>
    <property type="match status" value="1"/>
</dbReference>
<dbReference type="PANTHER" id="PTHR47027:SF20">
    <property type="entry name" value="REVERSE TRANSCRIPTASE-LIKE PROTEIN WITH RNA-DIRECTED DNA POLYMERASE DOMAIN"/>
    <property type="match status" value="1"/>
</dbReference>
<protein>
    <recommendedName>
        <fullName evidence="1">Reverse transcriptase domain-containing protein</fullName>
    </recommendedName>
</protein>
<keyword evidence="3" id="KW-1185">Reference proteome</keyword>
<feature type="non-terminal residue" evidence="2">
    <location>
        <position position="1"/>
    </location>
</feature>
<dbReference type="InParanoid" id="A0A165B821"/>
<feature type="domain" description="Reverse transcriptase" evidence="1">
    <location>
        <begin position="1"/>
        <end position="78"/>
    </location>
</feature>
<proteinExistence type="predicted"/>
<dbReference type="AlphaFoldDB" id="A0A165B821"/>
<feature type="non-terminal residue" evidence="2">
    <location>
        <position position="381"/>
    </location>
</feature>
<sequence length="381" mass="43512">DDVLLSDIVVAHLEHADDMALFSTSQEGLQDKLDSLAAWAALNQMQINTDKTVVMIFKNPQKKLPALSQPFTMYGRNLSIVTHTSYVGIWLSSAKGNVWDMHFHKYHLKAQTAANMIFFVESRTGTIPPHEGCILYKAQIDPILTWGCPVTGVGTKKQLDELEDVQHMYLRRLLGVQTRSQCCILFSELGIWPLRFRRLDLQLRYLLYAVALPASHLVSAALMDSQELARTARSGWFSDLQNQLSSLSIALPLQPDEDQVRITLELLKTAVYAHVQDEIISSPKLDLLQSRLRSGIQQHGSPLQFRSYLRLTNYSARRTITQLLVSDHRLSIERLRWANTAYPYKIPRELRLCRLCTEKVEDPLHALFICTGQRTLIYARR</sequence>
<dbReference type="STRING" id="1314781.A0A165B821"/>